<dbReference type="Pfam" id="PF06271">
    <property type="entry name" value="RDD"/>
    <property type="match status" value="1"/>
</dbReference>
<keyword evidence="4 6" id="KW-0472">Membrane</keyword>
<comment type="subcellular location">
    <subcellularLocation>
        <location evidence="1">Membrane</location>
        <topology evidence="1">Multi-pass membrane protein</topology>
    </subcellularLocation>
</comment>
<keyword evidence="9" id="KW-1185">Reference proteome</keyword>
<evidence type="ECO:0000313" key="9">
    <source>
        <dbReference type="Proteomes" id="UP000198518"/>
    </source>
</evidence>
<reference evidence="8 9" key="1">
    <citation type="submission" date="2016-10" db="EMBL/GenBank/DDBJ databases">
        <authorList>
            <person name="de Groot N.N."/>
        </authorList>
    </citation>
    <scope>NUCLEOTIDE SEQUENCE [LARGE SCALE GENOMIC DNA]</scope>
    <source>
        <strain evidence="8 9">CGMCC 1.5337</strain>
    </source>
</reference>
<dbReference type="AlphaFoldDB" id="A0A1I0QMP4"/>
<dbReference type="InterPro" id="IPR010432">
    <property type="entry name" value="RDD"/>
</dbReference>
<proteinExistence type="predicted"/>
<evidence type="ECO:0000256" key="5">
    <source>
        <dbReference type="SAM" id="MobiDB-lite"/>
    </source>
</evidence>
<dbReference type="GO" id="GO:0016020">
    <property type="term" value="C:membrane"/>
    <property type="evidence" value="ECO:0007669"/>
    <property type="project" value="UniProtKB-SubCell"/>
</dbReference>
<evidence type="ECO:0000256" key="6">
    <source>
        <dbReference type="SAM" id="Phobius"/>
    </source>
</evidence>
<evidence type="ECO:0000256" key="2">
    <source>
        <dbReference type="ARBA" id="ARBA00022692"/>
    </source>
</evidence>
<name>A0A1I0QMP4_9EURY</name>
<dbReference type="STRING" id="355548.SAMN04487945_2759"/>
<dbReference type="Proteomes" id="UP000198518">
    <property type="component" value="Unassembled WGS sequence"/>
</dbReference>
<evidence type="ECO:0000313" key="8">
    <source>
        <dbReference type="EMBL" id="SEW28637.1"/>
    </source>
</evidence>
<evidence type="ECO:0000256" key="4">
    <source>
        <dbReference type="ARBA" id="ARBA00023136"/>
    </source>
</evidence>
<dbReference type="RefSeq" id="WP_089670046.1">
    <property type="nucleotide sequence ID" value="NZ_FOJA01000001.1"/>
</dbReference>
<feature type="transmembrane region" description="Helical" evidence="6">
    <location>
        <begin position="112"/>
        <end position="131"/>
    </location>
</feature>
<evidence type="ECO:0000256" key="3">
    <source>
        <dbReference type="ARBA" id="ARBA00022989"/>
    </source>
</evidence>
<dbReference type="OrthoDB" id="288430at2157"/>
<dbReference type="EMBL" id="FOJA01000001">
    <property type="protein sequence ID" value="SEW28637.1"/>
    <property type="molecule type" value="Genomic_DNA"/>
</dbReference>
<organism evidence="8 9">
    <name type="scientific">Halobacterium jilantaiense</name>
    <dbReference type="NCBI Taxonomy" id="355548"/>
    <lineage>
        <taxon>Archaea</taxon>
        <taxon>Methanobacteriati</taxon>
        <taxon>Methanobacteriota</taxon>
        <taxon>Stenosarchaea group</taxon>
        <taxon>Halobacteria</taxon>
        <taxon>Halobacteriales</taxon>
        <taxon>Halobacteriaceae</taxon>
        <taxon>Halobacterium</taxon>
    </lineage>
</organism>
<keyword evidence="3 6" id="KW-1133">Transmembrane helix</keyword>
<dbReference type="PANTHER" id="PTHR38480">
    <property type="entry name" value="SLR0254 PROTEIN"/>
    <property type="match status" value="1"/>
</dbReference>
<protein>
    <submittedName>
        <fullName evidence="8">Uncharacterized membrane protein YckC, RDD family</fullName>
    </submittedName>
</protein>
<sequence length="449" mass="48160">MSGATRLGLFGVIHMDDVEKVTAELDSFTGDADALFLEYPREPTDMWTWAAAALRLPAFVVGALFVQLFVQGPLFVLLTRDLFPSEFVATSRVADRLNLAVHRVDEHPVQGASSAGWTVVLLNWLLVLPVALFEPPAVAVTFVGIALASLVPGLVRRADYRLSALVLFVLGLLGFTALLLHGSASYLLLVVGAVGFGHYVRTGIGHRNDVMLDRVAAIADDEAYEEAVLVTGKGHLAGLARNATSHAFTVSRVHVSYWRDDGETLVSFAPDELPELASDGPAFRRRLRTLFSALRTQRRRIVAAVVDGAILAVLWFAAVVVGYLLFEPAGYAVMGIAAYVVPMSYHAVLERIWGRTLGKRLLGLVVTDTDGSSLSTRQAVLRNAGRPVGLVVGYVFGGTVMLNTARNQTPGDLLAGTVVGRPEALRPPDGEEATPSRVDSGRTPAAASR</sequence>
<feature type="transmembrane region" description="Helical" evidence="6">
    <location>
        <begin position="162"/>
        <end position="180"/>
    </location>
</feature>
<dbReference type="PANTHER" id="PTHR38480:SF1">
    <property type="entry name" value="SLR0254 PROTEIN"/>
    <property type="match status" value="1"/>
</dbReference>
<feature type="transmembrane region" description="Helical" evidence="6">
    <location>
        <begin position="301"/>
        <end position="325"/>
    </location>
</feature>
<evidence type="ECO:0000256" key="1">
    <source>
        <dbReference type="ARBA" id="ARBA00004141"/>
    </source>
</evidence>
<feature type="region of interest" description="Disordered" evidence="5">
    <location>
        <begin position="421"/>
        <end position="449"/>
    </location>
</feature>
<feature type="transmembrane region" description="Helical" evidence="6">
    <location>
        <begin position="46"/>
        <end position="70"/>
    </location>
</feature>
<feature type="transmembrane region" description="Helical" evidence="6">
    <location>
        <begin position="331"/>
        <end position="349"/>
    </location>
</feature>
<feature type="transmembrane region" description="Helical" evidence="6">
    <location>
        <begin position="137"/>
        <end position="155"/>
    </location>
</feature>
<feature type="transmembrane region" description="Helical" evidence="6">
    <location>
        <begin position="186"/>
        <end position="204"/>
    </location>
</feature>
<accession>A0A1I0QMP4</accession>
<evidence type="ECO:0000259" key="7">
    <source>
        <dbReference type="Pfam" id="PF06271"/>
    </source>
</evidence>
<feature type="domain" description="RDD" evidence="7">
    <location>
        <begin position="299"/>
        <end position="416"/>
    </location>
</feature>
<keyword evidence="2 6" id="KW-0812">Transmembrane</keyword>
<gene>
    <name evidence="8" type="ORF">SAMN04487945_2759</name>
</gene>